<evidence type="ECO:0000313" key="1">
    <source>
        <dbReference type="EMBL" id="CAB4127761.1"/>
    </source>
</evidence>
<reference evidence="1" key="1">
    <citation type="submission" date="2020-04" db="EMBL/GenBank/DDBJ databases">
        <authorList>
            <person name="Chiriac C."/>
            <person name="Salcher M."/>
            <person name="Ghai R."/>
            <person name="Kavagutti S V."/>
        </authorList>
    </citation>
    <scope>NUCLEOTIDE SEQUENCE</scope>
</reference>
<dbReference type="EMBL" id="LR796286">
    <property type="protein sequence ID" value="CAB4134334.1"/>
    <property type="molecule type" value="Genomic_DNA"/>
</dbReference>
<sequence length="175" mass="19430">MASNPRTGLFIGTTPLFDVGDLQDAEQTKELIIRLTQKINEMIIALNLKDTGYYVLNEFLNSQVFFPNPLLTDTTPQSPYFRQVYRLVVNFGALPNAGLKSVPHGLVPTALWSFTRIYGAATDPIGLNYIPLPYASPVLANNIELNVDAVNVNIITGSDRTNFTTTYVILEYIKS</sequence>
<proteinExistence type="predicted"/>
<protein>
    <submittedName>
        <fullName evidence="1">Uncharacterized protein</fullName>
    </submittedName>
</protein>
<dbReference type="EMBL" id="LR796216">
    <property type="protein sequence ID" value="CAB4127761.1"/>
    <property type="molecule type" value="Genomic_DNA"/>
</dbReference>
<name>A0A6J5L055_9CAUD</name>
<accession>A0A6J5L055</accession>
<evidence type="ECO:0000313" key="2">
    <source>
        <dbReference type="EMBL" id="CAB4134334.1"/>
    </source>
</evidence>
<organism evidence="1">
    <name type="scientific">uncultured Caudovirales phage</name>
    <dbReference type="NCBI Taxonomy" id="2100421"/>
    <lineage>
        <taxon>Viruses</taxon>
        <taxon>Duplodnaviria</taxon>
        <taxon>Heunggongvirae</taxon>
        <taxon>Uroviricota</taxon>
        <taxon>Caudoviricetes</taxon>
        <taxon>Peduoviridae</taxon>
        <taxon>Maltschvirus</taxon>
        <taxon>Maltschvirus maltsch</taxon>
    </lineage>
</organism>
<gene>
    <name evidence="2" type="ORF">UFOVP268_45</name>
    <name evidence="1" type="ORF">UFOVP97_27</name>
</gene>